<sequence length="474" mass="54834">MKNFCIILLLMLSMSAFSQNTLHQTSSQYQYPTEPAVRQKLEDWRNLKFGMIIHWGLYAVPGIIESWQICNEDWITRDSTSKYDDYKKWYWGLNSQFNPTKFDPESWAKSAKNAGMKYVVFTTKHHDGFAMFNTKFSDFSISNGPFATNPKADVAKYVFDAFRKENFMIGAYYSKPDWHSQYFWWDRYATPDRNVNYDIRKFPWRWNQFKQFTYNQINELTSNYGSIDILWLDGGWVRPLETVNDEVRSWGAPIPPFSQEIDMPAIANMARKNQKGLLMVDRTVHGEFENYRTPEQSIPKTMSDTPWESCITLGDAWGYVPNDNFKTSNKIIHTLIEVVAKGGSLLLGVGPTAEGTLLPVQTERLKQIGDWLNINGEAIYNTRAIQEFHDKEVFFTKGQNSTHFALVRIPEGQSPETVISWTTNLPKAGSKVTLLGEIVNLKWEIKDNTVQVVLPKKLLEKYKSSPALAFKFEK</sequence>
<evidence type="ECO:0000256" key="6">
    <source>
        <dbReference type="ARBA" id="ARBA00023295"/>
    </source>
</evidence>
<dbReference type="GO" id="GO:0016139">
    <property type="term" value="P:glycoside catabolic process"/>
    <property type="evidence" value="ECO:0007669"/>
    <property type="project" value="TreeGrafter"/>
</dbReference>
<organism evidence="10 11">
    <name type="scientific">Arcicella aurantiaca</name>
    <dbReference type="NCBI Taxonomy" id="591202"/>
    <lineage>
        <taxon>Bacteria</taxon>
        <taxon>Pseudomonadati</taxon>
        <taxon>Bacteroidota</taxon>
        <taxon>Cytophagia</taxon>
        <taxon>Cytophagales</taxon>
        <taxon>Flectobacillaceae</taxon>
        <taxon>Arcicella</taxon>
    </lineage>
</organism>
<dbReference type="SMART" id="SM00812">
    <property type="entry name" value="Alpha_L_fucos"/>
    <property type="match status" value="1"/>
</dbReference>
<dbReference type="InterPro" id="IPR017853">
    <property type="entry name" value="GH"/>
</dbReference>
<dbReference type="InterPro" id="IPR000933">
    <property type="entry name" value="Glyco_hydro_29"/>
</dbReference>
<keyword evidence="4 8" id="KW-0732">Signal</keyword>
<dbReference type="EC" id="3.2.1.51" evidence="3"/>
<dbReference type="Pfam" id="PF01120">
    <property type="entry name" value="Alpha_L_fucos"/>
    <property type="match status" value="1"/>
</dbReference>
<dbReference type="PIRSF" id="PIRSF001092">
    <property type="entry name" value="Alpha-L-fucosidase"/>
    <property type="match status" value="1"/>
</dbReference>
<evidence type="ECO:0000256" key="1">
    <source>
        <dbReference type="ARBA" id="ARBA00004071"/>
    </source>
</evidence>
<keyword evidence="11" id="KW-1185">Reference proteome</keyword>
<feature type="site" description="May be important for catalysis" evidence="7">
    <location>
        <position position="310"/>
    </location>
</feature>
<evidence type="ECO:0000256" key="2">
    <source>
        <dbReference type="ARBA" id="ARBA00007951"/>
    </source>
</evidence>
<dbReference type="Proteomes" id="UP000245489">
    <property type="component" value="Unassembled WGS sequence"/>
</dbReference>
<protein>
    <recommendedName>
        <fullName evidence="3">alpha-L-fucosidase</fullName>
        <ecNumber evidence="3">3.2.1.51</ecNumber>
    </recommendedName>
</protein>
<proteinExistence type="inferred from homology"/>
<dbReference type="GO" id="GO:0004560">
    <property type="term" value="F:alpha-L-fucosidase activity"/>
    <property type="evidence" value="ECO:0007669"/>
    <property type="project" value="InterPro"/>
</dbReference>
<feature type="domain" description="Glycoside hydrolase family 29 N-terminal" evidence="9">
    <location>
        <begin position="18"/>
        <end position="377"/>
    </location>
</feature>
<evidence type="ECO:0000259" key="9">
    <source>
        <dbReference type="Pfam" id="PF01120"/>
    </source>
</evidence>
<comment type="similarity">
    <text evidence="2">Belongs to the glycosyl hydrolase 29 family.</text>
</comment>
<evidence type="ECO:0000313" key="11">
    <source>
        <dbReference type="Proteomes" id="UP000245489"/>
    </source>
</evidence>
<evidence type="ECO:0000256" key="7">
    <source>
        <dbReference type="PIRSR" id="PIRSR001092-1"/>
    </source>
</evidence>
<evidence type="ECO:0000256" key="8">
    <source>
        <dbReference type="SAM" id="SignalP"/>
    </source>
</evidence>
<comment type="caution">
    <text evidence="10">The sequence shown here is derived from an EMBL/GenBank/DDBJ whole genome shotgun (WGS) entry which is preliminary data.</text>
</comment>
<comment type="function">
    <text evidence="1">Alpha-L-fucosidase is responsible for hydrolyzing the alpha-1,6-linked fucose joined to the reducing-end N-acetylglucosamine of the carbohydrate moieties of glycoproteins.</text>
</comment>
<keyword evidence="5" id="KW-0378">Hydrolase</keyword>
<feature type="signal peptide" evidence="8">
    <location>
        <begin position="1"/>
        <end position="18"/>
    </location>
</feature>
<gene>
    <name evidence="10" type="ORF">LV89_00968</name>
</gene>
<dbReference type="SUPFAM" id="SSF51445">
    <property type="entry name" value="(Trans)glycosidases"/>
    <property type="match status" value="1"/>
</dbReference>
<evidence type="ECO:0000256" key="4">
    <source>
        <dbReference type="ARBA" id="ARBA00022729"/>
    </source>
</evidence>
<dbReference type="InterPro" id="IPR013780">
    <property type="entry name" value="Glyco_hydro_b"/>
</dbReference>
<dbReference type="RefSeq" id="WP_109741748.1">
    <property type="nucleotide sequence ID" value="NZ_QGGO01000004.1"/>
</dbReference>
<dbReference type="InterPro" id="IPR057739">
    <property type="entry name" value="Glyco_hydro_29_N"/>
</dbReference>
<dbReference type="AlphaFoldDB" id="A0A316EFK2"/>
<dbReference type="InterPro" id="IPR016286">
    <property type="entry name" value="FUC_metazoa-typ"/>
</dbReference>
<dbReference type="GO" id="GO:0006004">
    <property type="term" value="P:fucose metabolic process"/>
    <property type="evidence" value="ECO:0007669"/>
    <property type="project" value="InterPro"/>
</dbReference>
<keyword evidence="6" id="KW-0326">Glycosidase</keyword>
<accession>A0A316EFK2</accession>
<feature type="chain" id="PRO_5016344694" description="alpha-L-fucosidase" evidence="8">
    <location>
        <begin position="19"/>
        <end position="474"/>
    </location>
</feature>
<evidence type="ECO:0000256" key="5">
    <source>
        <dbReference type="ARBA" id="ARBA00022801"/>
    </source>
</evidence>
<dbReference type="GO" id="GO:0005764">
    <property type="term" value="C:lysosome"/>
    <property type="evidence" value="ECO:0007669"/>
    <property type="project" value="TreeGrafter"/>
</dbReference>
<dbReference type="OrthoDB" id="107551at2"/>
<dbReference type="EMBL" id="QGGO01000004">
    <property type="protein sequence ID" value="PWK28189.1"/>
    <property type="molecule type" value="Genomic_DNA"/>
</dbReference>
<dbReference type="PANTHER" id="PTHR10030">
    <property type="entry name" value="ALPHA-L-FUCOSIDASE"/>
    <property type="match status" value="1"/>
</dbReference>
<dbReference type="Gene3D" id="3.20.20.80">
    <property type="entry name" value="Glycosidases"/>
    <property type="match status" value="1"/>
</dbReference>
<name>A0A316EFK2_9BACT</name>
<reference evidence="10 11" key="1">
    <citation type="submission" date="2018-05" db="EMBL/GenBank/DDBJ databases">
        <title>Genomic Encyclopedia of Archaeal and Bacterial Type Strains, Phase II (KMG-II): from individual species to whole genera.</title>
        <authorList>
            <person name="Goeker M."/>
        </authorList>
    </citation>
    <scope>NUCLEOTIDE SEQUENCE [LARGE SCALE GENOMIC DNA]</scope>
    <source>
        <strain evidence="10 11">DSM 22214</strain>
    </source>
</reference>
<evidence type="ECO:0000313" key="10">
    <source>
        <dbReference type="EMBL" id="PWK28189.1"/>
    </source>
</evidence>
<dbReference type="Gene3D" id="2.60.40.1180">
    <property type="entry name" value="Golgi alpha-mannosidase II"/>
    <property type="match status" value="1"/>
</dbReference>
<dbReference type="PANTHER" id="PTHR10030:SF37">
    <property type="entry name" value="ALPHA-L-FUCOSIDASE-RELATED"/>
    <property type="match status" value="1"/>
</dbReference>
<evidence type="ECO:0000256" key="3">
    <source>
        <dbReference type="ARBA" id="ARBA00012662"/>
    </source>
</evidence>